<keyword evidence="2" id="KW-1185">Reference proteome</keyword>
<gene>
    <name evidence="1" type="ORF">TNIN_129711</name>
</gene>
<reference evidence="1" key="1">
    <citation type="submission" date="2020-08" db="EMBL/GenBank/DDBJ databases">
        <title>Multicomponent nature underlies the extraordinary mechanical properties of spider dragline silk.</title>
        <authorList>
            <person name="Kono N."/>
            <person name="Nakamura H."/>
            <person name="Mori M."/>
            <person name="Yoshida Y."/>
            <person name="Ohtoshi R."/>
            <person name="Malay A.D."/>
            <person name="Moran D.A.P."/>
            <person name="Tomita M."/>
            <person name="Numata K."/>
            <person name="Arakawa K."/>
        </authorList>
    </citation>
    <scope>NUCLEOTIDE SEQUENCE</scope>
</reference>
<protein>
    <submittedName>
        <fullName evidence="1">Uncharacterized protein</fullName>
    </submittedName>
</protein>
<accession>A0A8X6M8Q2</accession>
<name>A0A8X6M8Q2_9ARAC</name>
<dbReference type="Proteomes" id="UP000886998">
    <property type="component" value="Unassembled WGS sequence"/>
</dbReference>
<evidence type="ECO:0000313" key="1">
    <source>
        <dbReference type="EMBL" id="GFS35010.1"/>
    </source>
</evidence>
<dbReference type="OrthoDB" id="6437506at2759"/>
<evidence type="ECO:0000313" key="2">
    <source>
        <dbReference type="Proteomes" id="UP000886998"/>
    </source>
</evidence>
<comment type="caution">
    <text evidence="1">The sequence shown here is derived from an EMBL/GenBank/DDBJ whole genome shotgun (WGS) entry which is preliminary data.</text>
</comment>
<dbReference type="EMBL" id="BMAV01024658">
    <property type="protein sequence ID" value="GFS35010.1"/>
    <property type="molecule type" value="Genomic_DNA"/>
</dbReference>
<sequence length="115" mass="12939">MISVKNHPDVLLVRKPGAPWQDVSIRGRRLTSLLHLQTLAEHNGTACTPWVTLLGDYSPDVHRPFPEASFPRSECGIGNLSEEPVVDHEAVSPVHFRLLRHVLGPKKNMISFFLR</sequence>
<proteinExistence type="predicted"/>
<dbReference type="AlphaFoldDB" id="A0A8X6M8Q2"/>
<organism evidence="1 2">
    <name type="scientific">Trichonephila inaurata madagascariensis</name>
    <dbReference type="NCBI Taxonomy" id="2747483"/>
    <lineage>
        <taxon>Eukaryota</taxon>
        <taxon>Metazoa</taxon>
        <taxon>Ecdysozoa</taxon>
        <taxon>Arthropoda</taxon>
        <taxon>Chelicerata</taxon>
        <taxon>Arachnida</taxon>
        <taxon>Araneae</taxon>
        <taxon>Araneomorphae</taxon>
        <taxon>Entelegynae</taxon>
        <taxon>Araneoidea</taxon>
        <taxon>Nephilidae</taxon>
        <taxon>Trichonephila</taxon>
        <taxon>Trichonephila inaurata</taxon>
    </lineage>
</organism>